<reference evidence="8" key="1">
    <citation type="journal article" date="2013" name="Genome Announc.">
        <title>First genome sequence of a syntrophic acetate-oxidizing bacterium, Tepidanaerobacter acetatoxydans strain Re1.</title>
        <authorList>
            <person name="Manzoor S."/>
            <person name="Bongcam-Rudloff E."/>
            <person name="Schnurer A."/>
            <person name="Muller B."/>
        </authorList>
    </citation>
    <scope>NUCLEOTIDE SEQUENCE [LARGE SCALE GENOMIC DNA]</scope>
    <source>
        <strain evidence="8">Re1</strain>
    </source>
</reference>
<evidence type="ECO:0000256" key="3">
    <source>
        <dbReference type="ARBA" id="ARBA00023125"/>
    </source>
</evidence>
<evidence type="ECO:0000256" key="1">
    <source>
        <dbReference type="ARBA" id="ARBA00022491"/>
    </source>
</evidence>
<evidence type="ECO:0000256" key="4">
    <source>
        <dbReference type="ARBA" id="ARBA00023163"/>
    </source>
</evidence>
<dbReference type="HOGENOM" id="CLU_037628_6_0_9"/>
<feature type="domain" description="HTH cro/C1-type" evidence="6">
    <location>
        <begin position="27"/>
        <end position="70"/>
    </location>
</feature>
<keyword evidence="1" id="KW-0678">Repressor</keyword>
<dbReference type="SUPFAM" id="SSF47413">
    <property type="entry name" value="lambda repressor-like DNA-binding domains"/>
    <property type="match status" value="1"/>
</dbReference>
<evidence type="ECO:0000313" key="7">
    <source>
        <dbReference type="EMBL" id="CDI40864.1"/>
    </source>
</evidence>
<sequence length="354" mass="39286">MSKNIITNDFTNDFTNYITKGGKTLVTIKEVAKRAGVSASTVSRALSGKIPVNEETKKKVMEAVEELNYQPNILAQGLKDGKSKTLGLIIPNIRDLVFPAAIRGIEDTANKYGYTVVLCNTDEDVEREQFYIDSLRRRLIDGFIFSTARPGHEHLLKLKNEGFPMVFLIRRISGNVDAVTADNINGAYEATKYLLSRGLKNIALITGSSDILLYQERFEGYKKALKEANIPLNHDIILHDVYGWEDGYKSMMTLLGKGLKPDAVFATSDPKAIGVIRAIKDYGLSVPEDISVIGFDDLDMVALLDPPLTTVSQPFYEMGVAACKRLIKLIEAKNKPNPIIKTLPCKLKIRSSVR</sequence>
<dbReference type="GO" id="GO:0000976">
    <property type="term" value="F:transcription cis-regulatory region binding"/>
    <property type="evidence" value="ECO:0007669"/>
    <property type="project" value="TreeGrafter"/>
</dbReference>
<dbReference type="AlphaFoldDB" id="F4LXN5"/>
<evidence type="ECO:0000313" key="8">
    <source>
        <dbReference type="Proteomes" id="UP000010802"/>
    </source>
</evidence>
<dbReference type="STRING" id="1209989.TepRe1_1833"/>
<dbReference type="Pfam" id="PF13377">
    <property type="entry name" value="Peripla_BP_3"/>
    <property type="match status" value="1"/>
</dbReference>
<dbReference type="PROSITE" id="PS50943">
    <property type="entry name" value="HTH_CROC1"/>
    <property type="match status" value="1"/>
</dbReference>
<dbReference type="SUPFAM" id="SSF53822">
    <property type="entry name" value="Periplasmic binding protein-like I"/>
    <property type="match status" value="1"/>
</dbReference>
<dbReference type="InterPro" id="IPR046335">
    <property type="entry name" value="LacI/GalR-like_sensor"/>
</dbReference>
<dbReference type="CDD" id="cd01392">
    <property type="entry name" value="HTH_LacI"/>
    <property type="match status" value="1"/>
</dbReference>
<proteinExistence type="predicted"/>
<dbReference type="Gene3D" id="1.10.260.40">
    <property type="entry name" value="lambda repressor-like DNA-binding domains"/>
    <property type="match status" value="1"/>
</dbReference>
<dbReference type="Proteomes" id="UP000010802">
    <property type="component" value="Chromosome"/>
</dbReference>
<evidence type="ECO:0000256" key="2">
    <source>
        <dbReference type="ARBA" id="ARBA00023015"/>
    </source>
</evidence>
<dbReference type="InterPro" id="IPR001387">
    <property type="entry name" value="Cro/C1-type_HTH"/>
</dbReference>
<organism evidence="7 8">
    <name type="scientific">Tepidanaerobacter acetatoxydans (strain DSM 21804 / JCM 16047 / Re1)</name>
    <dbReference type="NCBI Taxonomy" id="1209989"/>
    <lineage>
        <taxon>Bacteria</taxon>
        <taxon>Bacillati</taxon>
        <taxon>Bacillota</taxon>
        <taxon>Clostridia</taxon>
        <taxon>Thermosediminibacterales</taxon>
        <taxon>Tepidanaerobacteraceae</taxon>
        <taxon>Tepidanaerobacter</taxon>
    </lineage>
</organism>
<dbReference type="SMART" id="SM00354">
    <property type="entry name" value="HTH_LACI"/>
    <property type="match status" value="1"/>
</dbReference>
<dbReference type="InterPro" id="IPR010982">
    <property type="entry name" value="Lambda_DNA-bd_dom_sf"/>
</dbReference>
<keyword evidence="8" id="KW-1185">Reference proteome</keyword>
<accession>F4LXN5</accession>
<dbReference type="CDD" id="cd06267">
    <property type="entry name" value="PBP1_LacI_sugar_binding-like"/>
    <property type="match status" value="1"/>
</dbReference>
<dbReference type="InterPro" id="IPR000843">
    <property type="entry name" value="HTH_LacI"/>
</dbReference>
<feature type="domain" description="HTH lacI-type" evidence="5">
    <location>
        <begin position="26"/>
        <end position="80"/>
    </location>
</feature>
<evidence type="ECO:0000259" key="5">
    <source>
        <dbReference type="PROSITE" id="PS50932"/>
    </source>
</evidence>
<gene>
    <name evidence="7" type="ordered locus">TEPIRE1_1974</name>
</gene>
<keyword evidence="4" id="KW-0804">Transcription</keyword>
<dbReference type="Gene3D" id="3.40.50.2300">
    <property type="match status" value="2"/>
</dbReference>
<dbReference type="PROSITE" id="PS50932">
    <property type="entry name" value="HTH_LACI_2"/>
    <property type="match status" value="1"/>
</dbReference>
<protein>
    <submittedName>
        <fullName evidence="7">Transcriptional regulator, LacI family</fullName>
    </submittedName>
</protein>
<dbReference type="EMBL" id="HF563609">
    <property type="protein sequence ID" value="CDI40864.1"/>
    <property type="molecule type" value="Genomic_DNA"/>
</dbReference>
<dbReference type="KEGG" id="tae:TepiRe1_1974"/>
<dbReference type="InterPro" id="IPR028082">
    <property type="entry name" value="Peripla_BP_I"/>
</dbReference>
<dbReference type="KEGG" id="tep:TepRe1_1833"/>
<evidence type="ECO:0000259" key="6">
    <source>
        <dbReference type="PROSITE" id="PS50943"/>
    </source>
</evidence>
<dbReference type="Pfam" id="PF00356">
    <property type="entry name" value="LacI"/>
    <property type="match status" value="1"/>
</dbReference>
<dbReference type="PANTHER" id="PTHR30146">
    <property type="entry name" value="LACI-RELATED TRANSCRIPTIONAL REPRESSOR"/>
    <property type="match status" value="1"/>
</dbReference>
<dbReference type="eggNOG" id="COG1609">
    <property type="taxonomic scope" value="Bacteria"/>
</dbReference>
<keyword evidence="2" id="KW-0805">Transcription regulation</keyword>
<name>F4LXN5_TEPAE</name>
<dbReference type="GO" id="GO:0003700">
    <property type="term" value="F:DNA-binding transcription factor activity"/>
    <property type="evidence" value="ECO:0007669"/>
    <property type="project" value="TreeGrafter"/>
</dbReference>
<dbReference type="PROSITE" id="PS00356">
    <property type="entry name" value="HTH_LACI_1"/>
    <property type="match status" value="1"/>
</dbReference>
<keyword evidence="3" id="KW-0238">DNA-binding</keyword>
<dbReference type="PANTHER" id="PTHR30146:SF148">
    <property type="entry name" value="HTH-TYPE TRANSCRIPTIONAL REPRESSOR PURR-RELATED"/>
    <property type="match status" value="1"/>
</dbReference>